<accession>A0A317C3V3</accession>
<evidence type="ECO:0000313" key="3">
    <source>
        <dbReference type="EMBL" id="PWQ92861.1"/>
    </source>
</evidence>
<evidence type="ECO:0000313" key="4">
    <source>
        <dbReference type="Proteomes" id="UP000245539"/>
    </source>
</evidence>
<dbReference type="InterPro" id="IPR000073">
    <property type="entry name" value="AB_hydrolase_1"/>
</dbReference>
<dbReference type="PRINTS" id="PR00412">
    <property type="entry name" value="EPOXHYDRLASE"/>
</dbReference>
<keyword evidence="1 3" id="KW-0378">Hydrolase</keyword>
<proteinExistence type="predicted"/>
<dbReference type="Proteomes" id="UP000245539">
    <property type="component" value="Unassembled WGS sequence"/>
</dbReference>
<evidence type="ECO:0000256" key="1">
    <source>
        <dbReference type="ARBA" id="ARBA00022801"/>
    </source>
</evidence>
<keyword evidence="4" id="KW-1185">Reference proteome</keyword>
<dbReference type="EMBL" id="QGKM01000075">
    <property type="protein sequence ID" value="PWQ92861.1"/>
    <property type="molecule type" value="Genomic_DNA"/>
</dbReference>
<evidence type="ECO:0000259" key="2">
    <source>
        <dbReference type="Pfam" id="PF00561"/>
    </source>
</evidence>
<dbReference type="Gene3D" id="3.40.50.1820">
    <property type="entry name" value="alpha/beta hydrolase"/>
    <property type="match status" value="1"/>
</dbReference>
<reference evidence="3 4" key="1">
    <citation type="submission" date="2018-05" db="EMBL/GenBank/DDBJ databases">
        <title>Leucothrix arctica sp. nov., isolated from Arctic seawater.</title>
        <authorList>
            <person name="Choi A."/>
            <person name="Baek K."/>
        </authorList>
    </citation>
    <scope>NUCLEOTIDE SEQUENCE [LARGE SCALE GENOMIC DNA]</scope>
    <source>
        <strain evidence="3 4">JCM 18388</strain>
    </source>
</reference>
<dbReference type="PANTHER" id="PTHR46118">
    <property type="entry name" value="PROTEIN ABHD11"/>
    <property type="match status" value="1"/>
</dbReference>
<dbReference type="AlphaFoldDB" id="A0A317C3V3"/>
<comment type="caution">
    <text evidence="3">The sequence shown here is derived from an EMBL/GenBank/DDBJ whole genome shotgun (WGS) entry which is preliminary data.</text>
</comment>
<protein>
    <submittedName>
        <fullName evidence="3">Alpha/beta hydrolase</fullName>
    </submittedName>
</protein>
<sequence>MIPLLHYKQFGEESPNKNIILLHGLLGSMDNWRSQASKLAQHDGYRAITPDMRNHGQSPHISGMRYKDMAEDILQLADHLSIERFDLLGHSMGGKVAMYLALNHAERLNKLIIVDIAPKPYELWHIPVFKALLSLPVAEFTSRKQANDELAKSISNDGERAFLLKNLKTTDAGGYEWRCDLQEITRTYLNIASFNVANNVRFNKPCLFVNGGKSPYIDAEEDKELINGLFTQATIQTISEAGHLPHVETPADFYQRIQTFLQN</sequence>
<dbReference type="PANTHER" id="PTHR46118:SF4">
    <property type="entry name" value="PROTEIN ABHD11"/>
    <property type="match status" value="1"/>
</dbReference>
<dbReference type="OrthoDB" id="7057597at2"/>
<organism evidence="3 4">
    <name type="scientific">Leucothrix pacifica</name>
    <dbReference type="NCBI Taxonomy" id="1247513"/>
    <lineage>
        <taxon>Bacteria</taxon>
        <taxon>Pseudomonadati</taxon>
        <taxon>Pseudomonadota</taxon>
        <taxon>Gammaproteobacteria</taxon>
        <taxon>Thiotrichales</taxon>
        <taxon>Thiotrichaceae</taxon>
        <taxon>Leucothrix</taxon>
    </lineage>
</organism>
<name>A0A317C3V3_9GAMM</name>
<dbReference type="InterPro" id="IPR029058">
    <property type="entry name" value="AB_hydrolase_fold"/>
</dbReference>
<dbReference type="SUPFAM" id="SSF53474">
    <property type="entry name" value="alpha/beta-Hydrolases"/>
    <property type="match status" value="1"/>
</dbReference>
<gene>
    <name evidence="3" type="ORF">DKW60_19145</name>
</gene>
<dbReference type="Pfam" id="PF00561">
    <property type="entry name" value="Abhydrolase_1"/>
    <property type="match status" value="1"/>
</dbReference>
<dbReference type="InterPro" id="IPR000639">
    <property type="entry name" value="Epox_hydrolase-like"/>
</dbReference>
<dbReference type="PRINTS" id="PR00111">
    <property type="entry name" value="ABHYDROLASE"/>
</dbReference>
<dbReference type="GO" id="GO:0016787">
    <property type="term" value="F:hydrolase activity"/>
    <property type="evidence" value="ECO:0007669"/>
    <property type="project" value="UniProtKB-KW"/>
</dbReference>
<feature type="domain" description="AB hydrolase-1" evidence="2">
    <location>
        <begin position="18"/>
        <end position="248"/>
    </location>
</feature>